<dbReference type="RefSeq" id="XP_026598668.1">
    <property type="nucleotide sequence ID" value="XM_026752650.1"/>
</dbReference>
<feature type="transmembrane region" description="Helical" evidence="6">
    <location>
        <begin position="300"/>
        <end position="321"/>
    </location>
</feature>
<reference evidence="7 8" key="1">
    <citation type="journal article" date="2018" name="IMA Fungus">
        <title>IMA Genome-F 9: Draft genome sequence of Annulohypoxylon stygium, Aspergillus mulundensis, Berkeleyomyces basicola (syn. Thielaviopsis basicola), Ceratocystis smalleyi, two Cercospora beticola strains, Coleophoma cylindrospora, Fusarium fracticaudum, Phialophora cf. hyalina, and Morchella septimelata.</title>
        <authorList>
            <person name="Wingfield B.D."/>
            <person name="Bills G.F."/>
            <person name="Dong Y."/>
            <person name="Huang W."/>
            <person name="Nel W.J."/>
            <person name="Swalarsk-Parry B.S."/>
            <person name="Vaghefi N."/>
            <person name="Wilken P.M."/>
            <person name="An Z."/>
            <person name="de Beer Z.W."/>
            <person name="De Vos L."/>
            <person name="Chen L."/>
            <person name="Duong T.A."/>
            <person name="Gao Y."/>
            <person name="Hammerbacher A."/>
            <person name="Kikkert J.R."/>
            <person name="Li Y."/>
            <person name="Li H."/>
            <person name="Li K."/>
            <person name="Li Q."/>
            <person name="Liu X."/>
            <person name="Ma X."/>
            <person name="Naidoo K."/>
            <person name="Pethybridge S.J."/>
            <person name="Sun J."/>
            <person name="Steenkamp E.T."/>
            <person name="van der Nest M.A."/>
            <person name="van Wyk S."/>
            <person name="Wingfield M.J."/>
            <person name="Xiong C."/>
            <person name="Yue Q."/>
            <person name="Zhang X."/>
        </authorList>
    </citation>
    <scope>NUCLEOTIDE SEQUENCE [LARGE SCALE GENOMIC DNA]</scope>
    <source>
        <strain evidence="7 8">DSM 5745</strain>
    </source>
</reference>
<organism evidence="7 8">
    <name type="scientific">Aspergillus mulundensis</name>
    <dbReference type="NCBI Taxonomy" id="1810919"/>
    <lineage>
        <taxon>Eukaryota</taxon>
        <taxon>Fungi</taxon>
        <taxon>Dikarya</taxon>
        <taxon>Ascomycota</taxon>
        <taxon>Pezizomycotina</taxon>
        <taxon>Eurotiomycetes</taxon>
        <taxon>Eurotiomycetidae</taxon>
        <taxon>Eurotiales</taxon>
        <taxon>Aspergillaceae</taxon>
        <taxon>Aspergillus</taxon>
        <taxon>Aspergillus subgen. Nidulantes</taxon>
    </lineage>
</organism>
<dbReference type="InterPro" id="IPR036259">
    <property type="entry name" value="MFS_trans_sf"/>
</dbReference>
<evidence type="ECO:0000256" key="2">
    <source>
        <dbReference type="ARBA" id="ARBA00022692"/>
    </source>
</evidence>
<dbReference type="GO" id="GO:0000329">
    <property type="term" value="C:fungal-type vacuole membrane"/>
    <property type="evidence" value="ECO:0007669"/>
    <property type="project" value="TreeGrafter"/>
</dbReference>
<name>A0A3D8QH15_9EURO</name>
<accession>A0A3D8QH15</accession>
<gene>
    <name evidence="7" type="ORF">DSM5745_10634</name>
</gene>
<feature type="transmembrane region" description="Helical" evidence="6">
    <location>
        <begin position="364"/>
        <end position="388"/>
    </location>
</feature>
<feature type="transmembrane region" description="Helical" evidence="6">
    <location>
        <begin position="223"/>
        <end position="246"/>
    </location>
</feature>
<keyword evidence="3 6" id="KW-1133">Transmembrane helix</keyword>
<proteinExistence type="predicted"/>
<evidence type="ECO:0000313" key="8">
    <source>
        <dbReference type="Proteomes" id="UP000256690"/>
    </source>
</evidence>
<feature type="transmembrane region" description="Helical" evidence="6">
    <location>
        <begin position="400"/>
        <end position="419"/>
    </location>
</feature>
<protein>
    <recommendedName>
        <fullName evidence="9">Major facilitator superfamily (MFS) profile domain-containing protein</fullName>
    </recommendedName>
</protein>
<dbReference type="OrthoDB" id="6770063at2759"/>
<evidence type="ECO:0000313" key="7">
    <source>
        <dbReference type="EMBL" id="RDW61136.1"/>
    </source>
</evidence>
<keyword evidence="2 6" id="KW-0812">Transmembrane</keyword>
<keyword evidence="4 6" id="KW-0472">Membrane</keyword>
<dbReference type="GO" id="GO:0015174">
    <property type="term" value="F:basic amino acid transmembrane transporter activity"/>
    <property type="evidence" value="ECO:0007669"/>
    <property type="project" value="TreeGrafter"/>
</dbReference>
<evidence type="ECO:0000256" key="5">
    <source>
        <dbReference type="SAM" id="MobiDB-lite"/>
    </source>
</evidence>
<feature type="transmembrane region" description="Helical" evidence="6">
    <location>
        <begin position="473"/>
        <end position="492"/>
    </location>
</feature>
<feature type="transmembrane region" description="Helical" evidence="6">
    <location>
        <begin position="258"/>
        <end position="280"/>
    </location>
</feature>
<feature type="transmembrane region" description="Helical" evidence="6">
    <location>
        <begin position="330"/>
        <end position="349"/>
    </location>
</feature>
<feature type="region of interest" description="Disordered" evidence="5">
    <location>
        <begin position="1"/>
        <end position="22"/>
    </location>
</feature>
<dbReference type="AlphaFoldDB" id="A0A3D8QH15"/>
<evidence type="ECO:0000256" key="4">
    <source>
        <dbReference type="ARBA" id="ARBA00023136"/>
    </source>
</evidence>
<dbReference type="Gene3D" id="1.20.1250.20">
    <property type="entry name" value="MFS general substrate transporter like domains"/>
    <property type="match status" value="1"/>
</dbReference>
<comment type="subcellular location">
    <subcellularLocation>
        <location evidence="1">Membrane</location>
        <topology evidence="1">Multi-pass membrane protein</topology>
    </subcellularLocation>
</comment>
<dbReference type="InterPro" id="IPR011701">
    <property type="entry name" value="MFS"/>
</dbReference>
<dbReference type="GeneID" id="38121004"/>
<sequence>MVASEESPLLRPSDEEAGEEYTARKEPDTFVIYAAFLGVFIASADEMLVISTYSAIASQFHRLSEGSWLLLAYNFGYCISLPVVSGCQYKQEETDVSSSARSETSMAESGCLFGRWREHVHSAAGPVKSACWIQWRRDPGHGLGDYHRSFFGQVPAVIGCALFCFYRLPSYLNDTETKEEATERPAPPSGIRDLDFAGLFTFAGTILLMLFLLRALGAQTADMFFQTSLLAFFFLCGCILFVVIELFWAQKPLVPIRLFSQTIGIYFAFQALILGGRLAFNANTVPYFIRIHHASDSLASLGLVASMVGVGIGGVVCGLVIKRTKRSKPPILFALAINLIFHTLIFLSWRHQHDSTPQRHIRDGLYLLGTGLAPGILFPALFTAMAAVAPEGQLHACIGTYYLCQQLGLMIGPAAAAAVSQSTFERGLWRRLGGVEQKRVLINRILNEVRFAETLPANVQRVVRECYLAGFQYLPLFPVAATAIMLPVLLVLREPRLA</sequence>
<dbReference type="SUPFAM" id="SSF103473">
    <property type="entry name" value="MFS general substrate transporter"/>
    <property type="match status" value="1"/>
</dbReference>
<evidence type="ECO:0008006" key="9">
    <source>
        <dbReference type="Google" id="ProtNLM"/>
    </source>
</evidence>
<comment type="caution">
    <text evidence="7">The sequence shown here is derived from an EMBL/GenBank/DDBJ whole genome shotgun (WGS) entry which is preliminary data.</text>
</comment>
<feature type="transmembrane region" description="Helical" evidence="6">
    <location>
        <begin position="196"/>
        <end position="217"/>
    </location>
</feature>
<dbReference type="EMBL" id="PVWQ01000017">
    <property type="protein sequence ID" value="RDW61136.1"/>
    <property type="molecule type" value="Genomic_DNA"/>
</dbReference>
<dbReference type="PANTHER" id="PTHR23501">
    <property type="entry name" value="MAJOR FACILITATOR SUPERFAMILY"/>
    <property type="match status" value="1"/>
</dbReference>
<dbReference type="PANTHER" id="PTHR23501:SF33">
    <property type="entry name" value="MAJOR FACILITATOR SUPERFAMILY (MFS) PROFILE DOMAIN-CONTAINING PROTEIN"/>
    <property type="match status" value="1"/>
</dbReference>
<evidence type="ECO:0000256" key="3">
    <source>
        <dbReference type="ARBA" id="ARBA00022989"/>
    </source>
</evidence>
<dbReference type="Proteomes" id="UP000256690">
    <property type="component" value="Unassembled WGS sequence"/>
</dbReference>
<evidence type="ECO:0000256" key="1">
    <source>
        <dbReference type="ARBA" id="ARBA00004141"/>
    </source>
</evidence>
<dbReference type="Pfam" id="PF07690">
    <property type="entry name" value="MFS_1"/>
    <property type="match status" value="1"/>
</dbReference>
<keyword evidence="8" id="KW-1185">Reference proteome</keyword>
<evidence type="ECO:0000256" key="6">
    <source>
        <dbReference type="SAM" id="Phobius"/>
    </source>
</evidence>